<keyword evidence="1" id="KW-0812">Transmembrane</keyword>
<gene>
    <name evidence="3" type="ORF">SAMN05216283_111100</name>
</gene>
<evidence type="ECO:0000259" key="2">
    <source>
        <dbReference type="Pfam" id="PF00892"/>
    </source>
</evidence>
<feature type="transmembrane region" description="Helical" evidence="1">
    <location>
        <begin position="188"/>
        <end position="210"/>
    </location>
</feature>
<feature type="transmembrane region" description="Helical" evidence="1">
    <location>
        <begin position="127"/>
        <end position="146"/>
    </location>
</feature>
<feature type="transmembrane region" description="Helical" evidence="1">
    <location>
        <begin position="30"/>
        <end position="54"/>
    </location>
</feature>
<dbReference type="Gene3D" id="1.10.3730.20">
    <property type="match status" value="1"/>
</dbReference>
<dbReference type="GO" id="GO:0016020">
    <property type="term" value="C:membrane"/>
    <property type="evidence" value="ECO:0007669"/>
    <property type="project" value="InterPro"/>
</dbReference>
<dbReference type="PANTHER" id="PTHR22911">
    <property type="entry name" value="ACYL-MALONYL CONDENSING ENZYME-RELATED"/>
    <property type="match status" value="1"/>
</dbReference>
<organism evidence="3 4">
    <name type="scientific">Sunxiuqinia elliptica</name>
    <dbReference type="NCBI Taxonomy" id="655355"/>
    <lineage>
        <taxon>Bacteria</taxon>
        <taxon>Pseudomonadati</taxon>
        <taxon>Bacteroidota</taxon>
        <taxon>Bacteroidia</taxon>
        <taxon>Marinilabiliales</taxon>
        <taxon>Prolixibacteraceae</taxon>
        <taxon>Sunxiuqinia</taxon>
    </lineage>
</organism>
<keyword evidence="4" id="KW-1185">Reference proteome</keyword>
<dbReference type="EMBL" id="FONW01000011">
    <property type="protein sequence ID" value="SFF63928.1"/>
    <property type="molecule type" value="Genomic_DNA"/>
</dbReference>
<dbReference type="InterPro" id="IPR037185">
    <property type="entry name" value="EmrE-like"/>
</dbReference>
<protein>
    <submittedName>
        <fullName evidence="3">Transporter family protein</fullName>
    </submittedName>
</protein>
<feature type="domain" description="EamA" evidence="2">
    <location>
        <begin position="158"/>
        <end position="296"/>
    </location>
</feature>
<dbReference type="Pfam" id="PF00892">
    <property type="entry name" value="EamA"/>
    <property type="match status" value="2"/>
</dbReference>
<feature type="transmembrane region" description="Helical" evidence="1">
    <location>
        <begin position="249"/>
        <end position="273"/>
    </location>
</feature>
<reference evidence="3 4" key="1">
    <citation type="submission" date="2016-10" db="EMBL/GenBank/DDBJ databases">
        <authorList>
            <person name="de Groot N.N."/>
        </authorList>
    </citation>
    <scope>NUCLEOTIDE SEQUENCE [LARGE SCALE GENOMIC DNA]</scope>
    <source>
        <strain evidence="3 4">CGMCC 1.9156</strain>
    </source>
</reference>
<evidence type="ECO:0000313" key="4">
    <source>
        <dbReference type="Proteomes" id="UP000198964"/>
    </source>
</evidence>
<proteinExistence type="predicted"/>
<dbReference type="SUPFAM" id="SSF103481">
    <property type="entry name" value="Multidrug resistance efflux transporter EmrE"/>
    <property type="match status" value="2"/>
</dbReference>
<dbReference type="Proteomes" id="UP000198964">
    <property type="component" value="Unassembled WGS sequence"/>
</dbReference>
<dbReference type="InterPro" id="IPR000620">
    <property type="entry name" value="EamA_dom"/>
</dbReference>
<dbReference type="STRING" id="655355.SAMN05216283_111100"/>
<dbReference type="PANTHER" id="PTHR22911:SF137">
    <property type="entry name" value="SOLUTE CARRIER FAMILY 35 MEMBER G2-RELATED"/>
    <property type="match status" value="1"/>
</dbReference>
<feature type="transmembrane region" description="Helical" evidence="1">
    <location>
        <begin position="282"/>
        <end position="298"/>
    </location>
</feature>
<name>A0A1I2KC48_9BACT</name>
<keyword evidence="1" id="KW-0472">Membrane</keyword>
<feature type="transmembrane region" description="Helical" evidence="1">
    <location>
        <begin position="74"/>
        <end position="94"/>
    </location>
</feature>
<evidence type="ECO:0000313" key="3">
    <source>
        <dbReference type="EMBL" id="SFF63928.1"/>
    </source>
</evidence>
<accession>A0A1I2KC48</accession>
<evidence type="ECO:0000256" key="1">
    <source>
        <dbReference type="SAM" id="Phobius"/>
    </source>
</evidence>
<feature type="transmembrane region" description="Helical" evidence="1">
    <location>
        <begin position="222"/>
        <end position="243"/>
    </location>
</feature>
<sequence length="299" mass="33482">MWVLLALLSAFLLGIYDVLKKISVNNNAVMMVLLFSTLTGALLFVPPVVGSVFFPDFFQSINLYVPTISVHEHLLILVKTLLVLSSWILAFTAMKHLPITIVTPIRATGPIWTLIGAILIFNEQLNLMQWLGILTTLIFFYLLSTAGKLEGINFRKNAWVFFIIGGTLLGAASGLYDKFIIRKIDRLAVQAWFSFYQVIVMLPIVALFRWTKPPRKRTPFSWRWSIPAIGLFLVLADFAYFYALSYEGSMIAVISALRRGGVLVAFAMGALLFHERNIRQKGIYLAGILAGILLISFGS</sequence>
<dbReference type="RefSeq" id="WP_093921106.1">
    <property type="nucleotide sequence ID" value="NZ_FONW01000011.1"/>
</dbReference>
<dbReference type="AlphaFoldDB" id="A0A1I2KC48"/>
<keyword evidence="1" id="KW-1133">Transmembrane helix</keyword>
<feature type="domain" description="EamA" evidence="2">
    <location>
        <begin position="1"/>
        <end position="144"/>
    </location>
</feature>
<feature type="transmembrane region" description="Helical" evidence="1">
    <location>
        <begin position="158"/>
        <end position="176"/>
    </location>
</feature>